<evidence type="ECO:0000313" key="1">
    <source>
        <dbReference type="EMBL" id="JAD46738.1"/>
    </source>
</evidence>
<sequence>MHFILPHRNLPRFDTKTSGKKTQLSRANFLPFNYFVASISHPAINSNGLNFDQSLGDHVQFKCTPHFVASI</sequence>
<dbReference type="EMBL" id="GBRH01251157">
    <property type="protein sequence ID" value="JAD46738.1"/>
    <property type="molecule type" value="Transcribed_RNA"/>
</dbReference>
<dbReference type="AlphaFoldDB" id="A0A0A9A9Z0"/>
<accession>A0A0A9A9Z0</accession>
<protein>
    <submittedName>
        <fullName evidence="1">Uncharacterized protein</fullName>
    </submittedName>
</protein>
<reference evidence="1" key="1">
    <citation type="submission" date="2014-09" db="EMBL/GenBank/DDBJ databases">
        <authorList>
            <person name="Magalhaes I.L.F."/>
            <person name="Oliveira U."/>
            <person name="Santos F.R."/>
            <person name="Vidigal T.H.D.A."/>
            <person name="Brescovit A.D."/>
            <person name="Santos A.J."/>
        </authorList>
    </citation>
    <scope>NUCLEOTIDE SEQUENCE</scope>
    <source>
        <tissue evidence="1">Shoot tissue taken approximately 20 cm above the soil surface</tissue>
    </source>
</reference>
<proteinExistence type="predicted"/>
<name>A0A0A9A9Z0_ARUDO</name>
<reference evidence="1" key="2">
    <citation type="journal article" date="2015" name="Data Brief">
        <title>Shoot transcriptome of the giant reed, Arundo donax.</title>
        <authorList>
            <person name="Barrero R.A."/>
            <person name="Guerrero F.D."/>
            <person name="Moolhuijzen P."/>
            <person name="Goolsby J.A."/>
            <person name="Tidwell J."/>
            <person name="Bellgard S.E."/>
            <person name="Bellgard M.I."/>
        </authorList>
    </citation>
    <scope>NUCLEOTIDE SEQUENCE</scope>
    <source>
        <tissue evidence="1">Shoot tissue taken approximately 20 cm above the soil surface</tissue>
    </source>
</reference>
<organism evidence="1">
    <name type="scientific">Arundo donax</name>
    <name type="common">Giant reed</name>
    <name type="synonym">Donax arundinaceus</name>
    <dbReference type="NCBI Taxonomy" id="35708"/>
    <lineage>
        <taxon>Eukaryota</taxon>
        <taxon>Viridiplantae</taxon>
        <taxon>Streptophyta</taxon>
        <taxon>Embryophyta</taxon>
        <taxon>Tracheophyta</taxon>
        <taxon>Spermatophyta</taxon>
        <taxon>Magnoliopsida</taxon>
        <taxon>Liliopsida</taxon>
        <taxon>Poales</taxon>
        <taxon>Poaceae</taxon>
        <taxon>PACMAD clade</taxon>
        <taxon>Arundinoideae</taxon>
        <taxon>Arundineae</taxon>
        <taxon>Arundo</taxon>
    </lineage>
</organism>